<dbReference type="InterPro" id="IPR036390">
    <property type="entry name" value="WH_DNA-bd_sf"/>
</dbReference>
<keyword evidence="1" id="KW-0805">Transcription regulation</keyword>
<dbReference type="EMBL" id="CP046622">
    <property type="protein sequence ID" value="QGW83714.1"/>
    <property type="molecule type" value="Genomic_DNA"/>
</dbReference>
<dbReference type="SUPFAM" id="SSF64288">
    <property type="entry name" value="Chorismate lyase-like"/>
    <property type="match status" value="1"/>
</dbReference>
<keyword evidence="2" id="KW-0238">DNA-binding</keyword>
<dbReference type="CDD" id="cd07377">
    <property type="entry name" value="WHTH_GntR"/>
    <property type="match status" value="1"/>
</dbReference>
<dbReference type="Pfam" id="PF07702">
    <property type="entry name" value="UTRA"/>
    <property type="match status" value="1"/>
</dbReference>
<dbReference type="PRINTS" id="PR00035">
    <property type="entry name" value="HTHGNTR"/>
</dbReference>
<keyword evidence="3" id="KW-0804">Transcription</keyword>
<evidence type="ECO:0000313" key="6">
    <source>
        <dbReference type="EMBL" id="QGW83714.1"/>
    </source>
</evidence>
<dbReference type="SMART" id="SM00866">
    <property type="entry name" value="UTRA"/>
    <property type="match status" value="1"/>
</dbReference>
<evidence type="ECO:0000256" key="1">
    <source>
        <dbReference type="ARBA" id="ARBA00023015"/>
    </source>
</evidence>
<dbReference type="PROSITE" id="PS50949">
    <property type="entry name" value="HTH_GNTR"/>
    <property type="match status" value="1"/>
</dbReference>
<evidence type="ECO:0000259" key="5">
    <source>
        <dbReference type="PROSITE" id="PS50949"/>
    </source>
</evidence>
<dbReference type="SUPFAM" id="SSF46785">
    <property type="entry name" value="Winged helix' DNA-binding domain"/>
    <property type="match status" value="1"/>
</dbReference>
<feature type="region of interest" description="Disordered" evidence="4">
    <location>
        <begin position="1"/>
        <end position="22"/>
    </location>
</feature>
<sequence length="289" mass="32219">MRQAAGHLTENSPFSHETSREDTMSVILRRERGDLLHRQLFLALREQIRRSVYRDGEPIPSEEQLCQSFGVSRITVRRAVADLVEEGWLEKRLGRGTFVRQAAAKPRSGGGSTFTESLAKRAKQTKVTVLEVSRRSPPPHVATAMGLAEDAQVVYASRLRSISGVPLLFVDSWVMPEYADTITGDALEGRSITEMLLSQGVRFRYVTEEISAVAADPHVAANLHVQVGSPLLCVARLVSKDVGKTVMYLMAYMTSERSRVVFSHEEQELDRMYEAKLIHDVDAYGSDQG</sequence>
<proteinExistence type="predicted"/>
<dbReference type="InterPro" id="IPR028978">
    <property type="entry name" value="Chorismate_lyase_/UTRA_dom_sf"/>
</dbReference>
<dbReference type="GO" id="GO:0045892">
    <property type="term" value="P:negative regulation of DNA-templated transcription"/>
    <property type="evidence" value="ECO:0007669"/>
    <property type="project" value="TreeGrafter"/>
</dbReference>
<protein>
    <submittedName>
        <fullName evidence="6">UTRA domain-containing protein</fullName>
    </submittedName>
</protein>
<gene>
    <name evidence="6" type="ORF">GOQ09_19920</name>
</gene>
<dbReference type="InterPro" id="IPR011663">
    <property type="entry name" value="UTRA"/>
</dbReference>
<dbReference type="Gene3D" id="3.40.1410.10">
    <property type="entry name" value="Chorismate lyase-like"/>
    <property type="match status" value="1"/>
</dbReference>
<organism evidence="6 7">
    <name type="scientific">Variovorax paradoxus</name>
    <dbReference type="NCBI Taxonomy" id="34073"/>
    <lineage>
        <taxon>Bacteria</taxon>
        <taxon>Pseudomonadati</taxon>
        <taxon>Pseudomonadota</taxon>
        <taxon>Betaproteobacteria</taxon>
        <taxon>Burkholderiales</taxon>
        <taxon>Comamonadaceae</taxon>
        <taxon>Variovorax</taxon>
    </lineage>
</organism>
<evidence type="ECO:0000256" key="4">
    <source>
        <dbReference type="SAM" id="MobiDB-lite"/>
    </source>
</evidence>
<evidence type="ECO:0000256" key="3">
    <source>
        <dbReference type="ARBA" id="ARBA00023163"/>
    </source>
</evidence>
<dbReference type="InterPro" id="IPR000524">
    <property type="entry name" value="Tscrpt_reg_HTH_GntR"/>
</dbReference>
<evidence type="ECO:0000313" key="7">
    <source>
        <dbReference type="Proteomes" id="UP000425817"/>
    </source>
</evidence>
<dbReference type="GO" id="GO:0003677">
    <property type="term" value="F:DNA binding"/>
    <property type="evidence" value="ECO:0007669"/>
    <property type="project" value="UniProtKB-KW"/>
</dbReference>
<dbReference type="InterPro" id="IPR050679">
    <property type="entry name" value="Bact_HTH_transcr_reg"/>
</dbReference>
<dbReference type="PANTHER" id="PTHR44846:SF1">
    <property type="entry name" value="MANNOSYL-D-GLYCERATE TRANSPORT_METABOLISM SYSTEM REPRESSOR MNGR-RELATED"/>
    <property type="match status" value="1"/>
</dbReference>
<dbReference type="Pfam" id="PF00392">
    <property type="entry name" value="GntR"/>
    <property type="match status" value="1"/>
</dbReference>
<dbReference type="OrthoDB" id="8584262at2"/>
<dbReference type="InterPro" id="IPR036388">
    <property type="entry name" value="WH-like_DNA-bd_sf"/>
</dbReference>
<name>A0A6I6HM78_VARPD</name>
<dbReference type="Proteomes" id="UP000425817">
    <property type="component" value="Chromosome"/>
</dbReference>
<feature type="domain" description="HTH gntR-type" evidence="5">
    <location>
        <begin position="34"/>
        <end position="102"/>
    </location>
</feature>
<dbReference type="GO" id="GO:0003700">
    <property type="term" value="F:DNA-binding transcription factor activity"/>
    <property type="evidence" value="ECO:0007669"/>
    <property type="project" value="InterPro"/>
</dbReference>
<dbReference type="PANTHER" id="PTHR44846">
    <property type="entry name" value="MANNOSYL-D-GLYCERATE TRANSPORT/METABOLISM SYSTEM REPRESSOR MNGR-RELATED"/>
    <property type="match status" value="1"/>
</dbReference>
<dbReference type="AlphaFoldDB" id="A0A6I6HM78"/>
<evidence type="ECO:0000256" key="2">
    <source>
        <dbReference type="ARBA" id="ARBA00023125"/>
    </source>
</evidence>
<dbReference type="SMART" id="SM00345">
    <property type="entry name" value="HTH_GNTR"/>
    <property type="match status" value="1"/>
</dbReference>
<dbReference type="Gene3D" id="1.10.10.10">
    <property type="entry name" value="Winged helix-like DNA-binding domain superfamily/Winged helix DNA-binding domain"/>
    <property type="match status" value="1"/>
</dbReference>
<reference evidence="6 7" key="1">
    <citation type="submission" date="2019-12" db="EMBL/GenBank/DDBJ databases">
        <title>Hybrid Genome Assemblies of two High G+C Isolates from Undergraduate Microbiology Courses.</title>
        <authorList>
            <person name="Ne Ville C.J."/>
            <person name="Enright D."/>
            <person name="Hernandez I."/>
            <person name="Dodsworth J."/>
            <person name="Orwin P.M."/>
        </authorList>
    </citation>
    <scope>NUCLEOTIDE SEQUENCE [LARGE SCALE GENOMIC DNA]</scope>
    <source>
        <strain evidence="6 7">CSUSB</strain>
    </source>
</reference>
<accession>A0A6I6HM78</accession>